<dbReference type="HOGENOM" id="CLU_2591600_0_0_1"/>
<dbReference type="GeneID" id="27312258"/>
<protein>
    <submittedName>
        <fullName evidence="2">Uncharacterized protein</fullName>
    </submittedName>
</protein>
<dbReference type="RefSeq" id="XP_016214400.1">
    <property type="nucleotide sequence ID" value="XM_016357608.1"/>
</dbReference>
<reference evidence="2 3" key="1">
    <citation type="submission" date="2015-01" db="EMBL/GenBank/DDBJ databases">
        <title>The Genome Sequence of Ochroconis gallopava CBS43764.</title>
        <authorList>
            <consortium name="The Broad Institute Genomics Platform"/>
            <person name="Cuomo C."/>
            <person name="de Hoog S."/>
            <person name="Gorbushina A."/>
            <person name="Stielow B."/>
            <person name="Teixiera M."/>
            <person name="Abouelleil A."/>
            <person name="Chapman S.B."/>
            <person name="Priest M."/>
            <person name="Young S.K."/>
            <person name="Wortman J."/>
            <person name="Nusbaum C."/>
            <person name="Birren B."/>
        </authorList>
    </citation>
    <scope>NUCLEOTIDE SEQUENCE [LARGE SCALE GENOMIC DNA]</scope>
    <source>
        <strain evidence="2 3">CBS 43764</strain>
    </source>
</reference>
<evidence type="ECO:0000256" key="1">
    <source>
        <dbReference type="SAM" id="MobiDB-lite"/>
    </source>
</evidence>
<accession>A0A0D1XPR8</accession>
<evidence type="ECO:0000313" key="2">
    <source>
        <dbReference type="EMBL" id="KIW04531.1"/>
    </source>
</evidence>
<dbReference type="InParanoid" id="A0A0D1XPR8"/>
<dbReference type="AlphaFoldDB" id="A0A0D1XPR8"/>
<organism evidence="2 3">
    <name type="scientific">Verruconis gallopava</name>
    <dbReference type="NCBI Taxonomy" id="253628"/>
    <lineage>
        <taxon>Eukaryota</taxon>
        <taxon>Fungi</taxon>
        <taxon>Dikarya</taxon>
        <taxon>Ascomycota</taxon>
        <taxon>Pezizomycotina</taxon>
        <taxon>Dothideomycetes</taxon>
        <taxon>Pleosporomycetidae</taxon>
        <taxon>Venturiales</taxon>
        <taxon>Sympoventuriaceae</taxon>
        <taxon>Verruconis</taxon>
    </lineage>
</organism>
<dbReference type="VEuPathDB" id="FungiDB:PV09_04285"/>
<proteinExistence type="predicted"/>
<feature type="region of interest" description="Disordered" evidence="1">
    <location>
        <begin position="1"/>
        <end position="30"/>
    </location>
</feature>
<gene>
    <name evidence="2" type="ORF">PV09_04285</name>
</gene>
<name>A0A0D1XPR8_9PEZI</name>
<dbReference type="EMBL" id="KN847540">
    <property type="protein sequence ID" value="KIW04531.1"/>
    <property type="molecule type" value="Genomic_DNA"/>
</dbReference>
<sequence length="80" mass="8606">MNINQANGSLKAPQINAFTESTSPPRKASAPAGKGFLGGLLSIATRLRFCCRCQSIYQILYRKIALEAGKVPSKSCGYIK</sequence>
<evidence type="ECO:0000313" key="3">
    <source>
        <dbReference type="Proteomes" id="UP000053259"/>
    </source>
</evidence>
<keyword evidence="3" id="KW-1185">Reference proteome</keyword>
<dbReference type="Proteomes" id="UP000053259">
    <property type="component" value="Unassembled WGS sequence"/>
</dbReference>